<dbReference type="Pfam" id="PF00590">
    <property type="entry name" value="TP_methylase"/>
    <property type="match status" value="1"/>
</dbReference>
<dbReference type="EC" id="2.1.1.107" evidence="2"/>
<feature type="domain" description="Tetrapyrrole methylase" evidence="8">
    <location>
        <begin position="7"/>
        <end position="213"/>
    </location>
</feature>
<reference evidence="10" key="1">
    <citation type="journal article" date="2019" name="Int. J. Syst. Evol. Microbiol.">
        <title>The Global Catalogue of Microorganisms (GCM) 10K type strain sequencing project: providing services to taxonomists for standard genome sequencing and annotation.</title>
        <authorList>
            <consortium name="The Broad Institute Genomics Platform"/>
            <consortium name="The Broad Institute Genome Sequencing Center for Infectious Disease"/>
            <person name="Wu L."/>
            <person name="Ma J."/>
        </authorList>
    </citation>
    <scope>NUCLEOTIDE SEQUENCE [LARGE SCALE GENOMIC DNA]</scope>
    <source>
        <strain evidence="10">CCUG 61485</strain>
    </source>
</reference>
<dbReference type="InterPro" id="IPR000878">
    <property type="entry name" value="4pyrrol_Mease"/>
</dbReference>
<evidence type="ECO:0000256" key="2">
    <source>
        <dbReference type="ARBA" id="ARBA00012162"/>
    </source>
</evidence>
<evidence type="ECO:0000259" key="8">
    <source>
        <dbReference type="Pfam" id="PF00590"/>
    </source>
</evidence>
<evidence type="ECO:0000256" key="5">
    <source>
        <dbReference type="ARBA" id="ARBA00022691"/>
    </source>
</evidence>
<dbReference type="Gene3D" id="3.30.950.10">
    <property type="entry name" value="Methyltransferase, Cobalt-precorrin-4 Transmethylase, Domain 2"/>
    <property type="match status" value="1"/>
</dbReference>
<keyword evidence="4 9" id="KW-0808">Transferase</keyword>
<keyword evidence="5" id="KW-0949">S-adenosyl-L-methionine</keyword>
<keyword evidence="10" id="KW-1185">Reference proteome</keyword>
<dbReference type="PANTHER" id="PTHR45790:SF3">
    <property type="entry name" value="S-ADENOSYL-L-METHIONINE-DEPENDENT UROPORPHYRINOGEN III METHYLTRANSFERASE, CHLOROPLASTIC"/>
    <property type="match status" value="1"/>
</dbReference>
<accession>A0ABW3Y175</accession>
<keyword evidence="3 9" id="KW-0489">Methyltransferase</keyword>
<dbReference type="EMBL" id="JBHTMY010000003">
    <property type="protein sequence ID" value="MFD1315602.1"/>
    <property type="molecule type" value="Genomic_DNA"/>
</dbReference>
<protein>
    <recommendedName>
        <fullName evidence="2">uroporphyrinogen-III C-methyltransferase</fullName>
        <ecNumber evidence="2">2.1.1.107</ecNumber>
    </recommendedName>
</protein>
<evidence type="ECO:0000313" key="9">
    <source>
        <dbReference type="EMBL" id="MFD1315602.1"/>
    </source>
</evidence>
<comment type="pathway">
    <text evidence="7">Porphyrin-containing compound metabolism; siroheme biosynthesis; precorrin-2 from uroporphyrinogen III: step 1/1.</text>
</comment>
<dbReference type="InterPro" id="IPR035996">
    <property type="entry name" value="4pyrrol_Methylase_sf"/>
</dbReference>
<dbReference type="GO" id="GO:0004851">
    <property type="term" value="F:uroporphyrin-III C-methyltransferase activity"/>
    <property type="evidence" value="ECO:0007669"/>
    <property type="project" value="UniProtKB-EC"/>
</dbReference>
<evidence type="ECO:0000313" key="10">
    <source>
        <dbReference type="Proteomes" id="UP001597201"/>
    </source>
</evidence>
<dbReference type="PANTHER" id="PTHR45790">
    <property type="entry name" value="SIROHEME SYNTHASE-RELATED"/>
    <property type="match status" value="1"/>
</dbReference>
<dbReference type="InterPro" id="IPR050161">
    <property type="entry name" value="Siro_Cobalamin_biosynth"/>
</dbReference>
<dbReference type="GO" id="GO:0032259">
    <property type="term" value="P:methylation"/>
    <property type="evidence" value="ECO:0007669"/>
    <property type="project" value="UniProtKB-KW"/>
</dbReference>
<dbReference type="InterPro" id="IPR014776">
    <property type="entry name" value="4pyrrole_Mease_sub2"/>
</dbReference>
<dbReference type="NCBIfam" id="TIGR01469">
    <property type="entry name" value="cobA_cysG_Cterm"/>
    <property type="match status" value="1"/>
</dbReference>
<gene>
    <name evidence="9" type="primary">cobA</name>
    <name evidence="9" type="ORF">ACFQ39_08250</name>
</gene>
<dbReference type="RefSeq" id="WP_377177931.1">
    <property type="nucleotide sequence ID" value="NZ_JBHTMY010000003.1"/>
</dbReference>
<dbReference type="Gene3D" id="3.40.1010.10">
    <property type="entry name" value="Cobalt-precorrin-4 Transmethylase, Domain 1"/>
    <property type="match status" value="1"/>
</dbReference>
<comment type="similarity">
    <text evidence="1">Belongs to the precorrin methyltransferase family.</text>
</comment>
<sequence>MDNFSCTLSLVGAGPGDPELITLKGIKSLQKADVVLYDALACKELLTYAPNALKIFVGKRNGFKAFSQLEIQEIIVNLSKKYRHIVRLKGGDPFVFGRGLEELDHVEPYGINAEVIPGITSAISVPSRFGIGVTKRGVSESFWVITGTTSSHRLSADLKLAVQSSATVVILMGMSRLEQIVEIFQQENKGDRPIAIIQNGTTSQEKIGFGLIDNILGIANEQELSNPAVIIIGEVVRESLKLKEFYKHNYTSFEYAV</sequence>
<organism evidence="9 10">
    <name type="scientific">Namhaeicola litoreus</name>
    <dbReference type="NCBI Taxonomy" id="1052145"/>
    <lineage>
        <taxon>Bacteria</taxon>
        <taxon>Pseudomonadati</taxon>
        <taxon>Bacteroidota</taxon>
        <taxon>Flavobacteriia</taxon>
        <taxon>Flavobacteriales</taxon>
        <taxon>Flavobacteriaceae</taxon>
        <taxon>Namhaeicola</taxon>
    </lineage>
</organism>
<dbReference type="CDD" id="cd11642">
    <property type="entry name" value="SUMT"/>
    <property type="match status" value="1"/>
</dbReference>
<dbReference type="NCBIfam" id="NF004790">
    <property type="entry name" value="PRK06136.1"/>
    <property type="match status" value="1"/>
</dbReference>
<dbReference type="InterPro" id="IPR006366">
    <property type="entry name" value="CobA/CysG_C"/>
</dbReference>
<evidence type="ECO:0000256" key="1">
    <source>
        <dbReference type="ARBA" id="ARBA00005879"/>
    </source>
</evidence>
<dbReference type="InterPro" id="IPR014777">
    <property type="entry name" value="4pyrrole_Mease_sub1"/>
</dbReference>
<name>A0ABW3Y175_9FLAO</name>
<dbReference type="SUPFAM" id="SSF53790">
    <property type="entry name" value="Tetrapyrrole methylase"/>
    <property type="match status" value="1"/>
</dbReference>
<evidence type="ECO:0000256" key="3">
    <source>
        <dbReference type="ARBA" id="ARBA00022603"/>
    </source>
</evidence>
<dbReference type="PROSITE" id="PS00839">
    <property type="entry name" value="SUMT_1"/>
    <property type="match status" value="1"/>
</dbReference>
<evidence type="ECO:0000256" key="6">
    <source>
        <dbReference type="ARBA" id="ARBA00023244"/>
    </source>
</evidence>
<evidence type="ECO:0000256" key="7">
    <source>
        <dbReference type="ARBA" id="ARBA00025705"/>
    </source>
</evidence>
<dbReference type="Proteomes" id="UP001597201">
    <property type="component" value="Unassembled WGS sequence"/>
</dbReference>
<evidence type="ECO:0000256" key="4">
    <source>
        <dbReference type="ARBA" id="ARBA00022679"/>
    </source>
</evidence>
<comment type="caution">
    <text evidence="9">The sequence shown here is derived from an EMBL/GenBank/DDBJ whole genome shotgun (WGS) entry which is preliminary data.</text>
</comment>
<proteinExistence type="inferred from homology"/>
<dbReference type="InterPro" id="IPR003043">
    <property type="entry name" value="Uropor_MeTrfase_CS"/>
</dbReference>
<keyword evidence="6" id="KW-0627">Porphyrin biosynthesis</keyword>